<dbReference type="EMBL" id="JBHMFI010000002">
    <property type="protein sequence ID" value="MFB9074543.1"/>
    <property type="molecule type" value="Genomic_DNA"/>
</dbReference>
<evidence type="ECO:0000256" key="1">
    <source>
        <dbReference type="SAM" id="MobiDB-lite"/>
    </source>
</evidence>
<proteinExistence type="predicted"/>
<feature type="compositionally biased region" description="Low complexity" evidence="1">
    <location>
        <begin position="135"/>
        <end position="153"/>
    </location>
</feature>
<feature type="compositionally biased region" description="Low complexity" evidence="1">
    <location>
        <begin position="38"/>
        <end position="50"/>
    </location>
</feature>
<reference evidence="2 3" key="1">
    <citation type="submission" date="2024-09" db="EMBL/GenBank/DDBJ databases">
        <authorList>
            <person name="Sun Q."/>
            <person name="Mori K."/>
        </authorList>
    </citation>
    <scope>NUCLEOTIDE SEQUENCE [LARGE SCALE GENOMIC DNA]</scope>
    <source>
        <strain evidence="2 3">CCM 7609</strain>
    </source>
</reference>
<comment type="caution">
    <text evidence="2">The sequence shown here is derived from an EMBL/GenBank/DDBJ whole genome shotgun (WGS) entry which is preliminary data.</text>
</comment>
<feature type="compositionally biased region" description="Low complexity" evidence="1">
    <location>
        <begin position="176"/>
        <end position="190"/>
    </location>
</feature>
<accession>A0ABV5G6G0</accession>
<feature type="compositionally biased region" description="Polar residues" evidence="1">
    <location>
        <begin position="25"/>
        <end position="37"/>
    </location>
</feature>
<evidence type="ECO:0000313" key="3">
    <source>
        <dbReference type="Proteomes" id="UP001589575"/>
    </source>
</evidence>
<feature type="compositionally biased region" description="Low complexity" evidence="1">
    <location>
        <begin position="228"/>
        <end position="242"/>
    </location>
</feature>
<feature type="compositionally biased region" description="Polar residues" evidence="1">
    <location>
        <begin position="197"/>
        <end position="209"/>
    </location>
</feature>
<name>A0ABV5G6G0_9MICC</name>
<dbReference type="Proteomes" id="UP001589575">
    <property type="component" value="Unassembled WGS sequence"/>
</dbReference>
<keyword evidence="3" id="KW-1185">Reference proteome</keyword>
<feature type="compositionally biased region" description="Basic residues" evidence="1">
    <location>
        <begin position="1"/>
        <end position="18"/>
    </location>
</feature>
<feature type="region of interest" description="Disordered" evidence="1">
    <location>
        <begin position="1"/>
        <end position="255"/>
    </location>
</feature>
<protein>
    <submittedName>
        <fullName evidence="2">Uncharacterized protein</fullName>
    </submittedName>
</protein>
<organism evidence="2 3">
    <name type="scientific">Citricoccus parietis</name>
    <dbReference type="NCBI Taxonomy" id="592307"/>
    <lineage>
        <taxon>Bacteria</taxon>
        <taxon>Bacillati</taxon>
        <taxon>Actinomycetota</taxon>
        <taxon>Actinomycetes</taxon>
        <taxon>Micrococcales</taxon>
        <taxon>Micrococcaceae</taxon>
        <taxon>Citricoccus</taxon>
    </lineage>
</organism>
<sequence>MGRNRARPGRGVHHRARPRWPISTARPSTPTTRNGSNRGAAVPRAARSRAVQPEAVQEITLRWPGRCRAPRMSSVTPSGSGRRRAADPVARMTARASQGRPRCTRRAPGRPSPAAVSSAGDSPQSRAANRRTPRLRATAPAAIQAPMAARGMARMVSHTSARDPWPVRPRTVSASPKGPGWTGAPTPAGAQLPVAWCQSSAAEADSGNSEPPVRAGAASRSRRPTRESPPSSSRASTRPVPTQLRAGVAKAAKSS</sequence>
<evidence type="ECO:0000313" key="2">
    <source>
        <dbReference type="EMBL" id="MFB9074543.1"/>
    </source>
</evidence>
<gene>
    <name evidence="2" type="ORF">ACFFX0_26470</name>
</gene>